<dbReference type="PANTHER" id="PTHR33116:SF78">
    <property type="entry name" value="OS12G0587133 PROTEIN"/>
    <property type="match status" value="1"/>
</dbReference>
<evidence type="ECO:0000259" key="1">
    <source>
        <dbReference type="Pfam" id="PF00078"/>
    </source>
</evidence>
<reference evidence="2" key="1">
    <citation type="submission" date="2019-09" db="EMBL/GenBank/DDBJ databases">
        <title>Draft genome information of white flower Hibiscus syriacus.</title>
        <authorList>
            <person name="Kim Y.-M."/>
        </authorList>
    </citation>
    <scope>NUCLEOTIDE SEQUENCE [LARGE SCALE GENOMIC DNA]</scope>
    <source>
        <strain evidence="2">YM2019G1</strain>
    </source>
</reference>
<dbReference type="SUPFAM" id="SSF56672">
    <property type="entry name" value="DNA/RNA polymerases"/>
    <property type="match status" value="1"/>
</dbReference>
<comment type="caution">
    <text evidence="2">The sequence shown here is derived from an EMBL/GenBank/DDBJ whole genome shotgun (WGS) entry which is preliminary data.</text>
</comment>
<keyword evidence="3" id="KW-1185">Reference proteome</keyword>
<dbReference type="PANTHER" id="PTHR33116">
    <property type="entry name" value="REVERSE TRANSCRIPTASE ZINC-BINDING DOMAIN-CONTAINING PROTEIN-RELATED-RELATED"/>
    <property type="match status" value="1"/>
</dbReference>
<protein>
    <recommendedName>
        <fullName evidence="1">Reverse transcriptase domain-containing protein</fullName>
    </recommendedName>
</protein>
<sequence>MIAKEVTNEEIKEAIFSQGNDKAPGPDGYSVLFFKKAWSVVDNDVLKAVKYFFQESFIYPAFNSTTIALIPKMPNPSKGRSIVDNTLLAQEFVKGYGRKSLSPRCALKIDLQKAFDSINWDFISAVLNSLEFPSKVIDWIIACYSNARYSIAFNGTLIGYFKGAKGIRQGDLLSPILFVLIMNVLSNLLNTAASKGMLSFHPKCKNIGSLTFLDYFYEFSGLKLNAGKCELFTAGISHHIFESIISFTGFKQRRLPVCYLGVPLVTKKLTEKDCQALIDNIKNRIHQWSSKNMSYAGRVELIKTVLYSVANYWCRQLILPPSIIKKIEQLCSRFFWKGSDSKATGARVSWRKICNPKSKGGLGLKDIKTWNCASLIQLTRKLFAGEGSLWVAWTLSNIIKNQDFWTMPEPHNASWIFKRILKLRTITRMLTLSSATNTAQIWEDIRPKNSKVSWHKLIWFSLHVYSFHLEFSAPTVRVKFCFLLMVWSAGMGSIFLEGKSLISTILRLSWCGFNYTIWEERNRRFFTGKSRSNEEIVNNVKMIVGTVLSDRCLMATLSLPFASTGILPATTTLTPSFYDETCPEVFSVIRRIIEDACCRILDHCQTS</sequence>
<gene>
    <name evidence="2" type="ORF">F3Y22_tig00111708pilonHSYRG00398</name>
</gene>
<proteinExistence type="predicted"/>
<dbReference type="Proteomes" id="UP000436088">
    <property type="component" value="Unassembled WGS sequence"/>
</dbReference>
<dbReference type="InterPro" id="IPR000477">
    <property type="entry name" value="RT_dom"/>
</dbReference>
<dbReference type="InterPro" id="IPR043502">
    <property type="entry name" value="DNA/RNA_pol_sf"/>
</dbReference>
<accession>A0A6A2XG97</accession>
<dbReference type="Pfam" id="PF00078">
    <property type="entry name" value="RVT_1"/>
    <property type="match status" value="1"/>
</dbReference>
<feature type="domain" description="Reverse transcriptase" evidence="1">
    <location>
        <begin position="59"/>
        <end position="263"/>
    </location>
</feature>
<evidence type="ECO:0000313" key="2">
    <source>
        <dbReference type="EMBL" id="KAE8674971.1"/>
    </source>
</evidence>
<dbReference type="EMBL" id="VEPZ02001408">
    <property type="protein sequence ID" value="KAE8674971.1"/>
    <property type="molecule type" value="Genomic_DNA"/>
</dbReference>
<evidence type="ECO:0000313" key="3">
    <source>
        <dbReference type="Proteomes" id="UP000436088"/>
    </source>
</evidence>
<dbReference type="AlphaFoldDB" id="A0A6A2XG97"/>
<name>A0A6A2XG97_HIBSY</name>
<organism evidence="2 3">
    <name type="scientific">Hibiscus syriacus</name>
    <name type="common">Rose of Sharon</name>
    <dbReference type="NCBI Taxonomy" id="106335"/>
    <lineage>
        <taxon>Eukaryota</taxon>
        <taxon>Viridiplantae</taxon>
        <taxon>Streptophyta</taxon>
        <taxon>Embryophyta</taxon>
        <taxon>Tracheophyta</taxon>
        <taxon>Spermatophyta</taxon>
        <taxon>Magnoliopsida</taxon>
        <taxon>eudicotyledons</taxon>
        <taxon>Gunneridae</taxon>
        <taxon>Pentapetalae</taxon>
        <taxon>rosids</taxon>
        <taxon>malvids</taxon>
        <taxon>Malvales</taxon>
        <taxon>Malvaceae</taxon>
        <taxon>Malvoideae</taxon>
        <taxon>Hibiscus</taxon>
    </lineage>
</organism>